<organism evidence="9 10">
    <name type="scientific">Cystobacter ferrugineus</name>
    <dbReference type="NCBI Taxonomy" id="83449"/>
    <lineage>
        <taxon>Bacteria</taxon>
        <taxon>Pseudomonadati</taxon>
        <taxon>Myxococcota</taxon>
        <taxon>Myxococcia</taxon>
        <taxon>Myxococcales</taxon>
        <taxon>Cystobacterineae</taxon>
        <taxon>Archangiaceae</taxon>
        <taxon>Cystobacter</taxon>
    </lineage>
</organism>
<dbReference type="PANTHER" id="PTHR46173:SF1">
    <property type="entry name" value="CCA TRNA NUCLEOTIDYLTRANSFERASE 1, MITOCHONDRIAL"/>
    <property type="match status" value="1"/>
</dbReference>
<evidence type="ECO:0000256" key="4">
    <source>
        <dbReference type="ARBA" id="ARBA00022695"/>
    </source>
</evidence>
<dbReference type="GO" id="GO:0000049">
    <property type="term" value="F:tRNA binding"/>
    <property type="evidence" value="ECO:0007669"/>
    <property type="project" value="TreeGrafter"/>
</dbReference>
<evidence type="ECO:0000256" key="1">
    <source>
        <dbReference type="ARBA" id="ARBA00001946"/>
    </source>
</evidence>
<dbReference type="InterPro" id="IPR043519">
    <property type="entry name" value="NT_sf"/>
</dbReference>
<reference evidence="10" key="1">
    <citation type="submission" date="2016-11" db="EMBL/GenBank/DDBJ databases">
        <authorList>
            <person name="Shukria A."/>
            <person name="Stevens D.C."/>
        </authorList>
    </citation>
    <scope>NUCLEOTIDE SEQUENCE [LARGE SCALE GENOMIC DNA]</scope>
    <source>
        <strain evidence="10">Cbfe23</strain>
    </source>
</reference>
<dbReference type="Proteomes" id="UP000182229">
    <property type="component" value="Unassembled WGS sequence"/>
</dbReference>
<evidence type="ECO:0000256" key="5">
    <source>
        <dbReference type="ARBA" id="ARBA00022723"/>
    </source>
</evidence>
<keyword evidence="10" id="KW-1185">Reference proteome</keyword>
<evidence type="ECO:0000313" key="9">
    <source>
        <dbReference type="EMBL" id="OJH41609.1"/>
    </source>
</evidence>
<evidence type="ECO:0000256" key="7">
    <source>
        <dbReference type="RuleBase" id="RU003953"/>
    </source>
</evidence>
<evidence type="ECO:0000256" key="6">
    <source>
        <dbReference type="ARBA" id="ARBA00022842"/>
    </source>
</evidence>
<comment type="similarity">
    <text evidence="7">Belongs to the tRNA nucleotidyltransferase/poly(A) polymerase family.</text>
</comment>
<dbReference type="GO" id="GO:0046872">
    <property type="term" value="F:metal ion binding"/>
    <property type="evidence" value="ECO:0007669"/>
    <property type="project" value="UniProtKB-KW"/>
</dbReference>
<feature type="domain" description="Poly A polymerase head" evidence="8">
    <location>
        <begin position="44"/>
        <end position="174"/>
    </location>
</feature>
<evidence type="ECO:0000259" key="8">
    <source>
        <dbReference type="Pfam" id="PF01743"/>
    </source>
</evidence>
<dbReference type="STRING" id="83449.BON30_08625"/>
<comment type="cofactor">
    <cofactor evidence="1">
        <name>Mg(2+)</name>
        <dbReference type="ChEBI" id="CHEBI:18420"/>
    </cofactor>
</comment>
<keyword evidence="2 7" id="KW-0808">Transferase</keyword>
<evidence type="ECO:0000256" key="3">
    <source>
        <dbReference type="ARBA" id="ARBA00022694"/>
    </source>
</evidence>
<dbReference type="InterPro" id="IPR002646">
    <property type="entry name" value="PolA_pol_head_dom"/>
</dbReference>
<dbReference type="GO" id="GO:0016779">
    <property type="term" value="F:nucleotidyltransferase activity"/>
    <property type="evidence" value="ECO:0007669"/>
    <property type="project" value="UniProtKB-KW"/>
</dbReference>
<proteinExistence type="inferred from homology"/>
<reference evidence="9 10" key="2">
    <citation type="submission" date="2016-12" db="EMBL/GenBank/DDBJ databases">
        <title>Draft Genome Sequence of Cystobacter ferrugineus Strain Cbfe23.</title>
        <authorList>
            <person name="Akbar S."/>
            <person name="Dowd S.E."/>
            <person name="Stevens D.C."/>
        </authorList>
    </citation>
    <scope>NUCLEOTIDE SEQUENCE [LARGE SCALE GENOMIC DNA]</scope>
    <source>
        <strain evidence="9 10">Cbfe23</strain>
    </source>
</reference>
<gene>
    <name evidence="9" type="ORF">BON30_08625</name>
</gene>
<evidence type="ECO:0000256" key="2">
    <source>
        <dbReference type="ARBA" id="ARBA00022679"/>
    </source>
</evidence>
<protein>
    <submittedName>
        <fullName evidence="9">Polynucleotide adenylyltransferase</fullName>
    </submittedName>
</protein>
<accession>A0A1L9BHA2</accession>
<dbReference type="Gene3D" id="3.30.460.10">
    <property type="entry name" value="Beta Polymerase, domain 2"/>
    <property type="match status" value="1"/>
</dbReference>
<dbReference type="SUPFAM" id="SSF81301">
    <property type="entry name" value="Nucleotidyltransferase"/>
    <property type="match status" value="1"/>
</dbReference>
<dbReference type="RefSeq" id="WP_071897406.1">
    <property type="nucleotide sequence ID" value="NZ_MPIN01000002.1"/>
</dbReference>
<dbReference type="GO" id="GO:0008033">
    <property type="term" value="P:tRNA processing"/>
    <property type="evidence" value="ECO:0007669"/>
    <property type="project" value="UniProtKB-KW"/>
</dbReference>
<keyword evidence="4 9" id="KW-0548">Nucleotidyltransferase</keyword>
<comment type="caution">
    <text evidence="9">The sequence shown here is derived from an EMBL/GenBank/DDBJ whole genome shotgun (WGS) entry which is preliminary data.</text>
</comment>
<dbReference type="AlphaFoldDB" id="A0A1L9BHA2"/>
<dbReference type="EMBL" id="MPIN01000002">
    <property type="protein sequence ID" value="OJH41609.1"/>
    <property type="molecule type" value="Genomic_DNA"/>
</dbReference>
<keyword evidence="7" id="KW-0694">RNA-binding</keyword>
<dbReference type="OrthoDB" id="9805698at2"/>
<keyword evidence="6" id="KW-0460">Magnesium</keyword>
<dbReference type="PANTHER" id="PTHR46173">
    <property type="entry name" value="CCA TRNA NUCLEOTIDYLTRANSFERASE 1, MITOCHONDRIAL"/>
    <property type="match status" value="1"/>
</dbReference>
<keyword evidence="3" id="KW-0819">tRNA processing</keyword>
<name>A0A1L9BHA2_9BACT</name>
<sequence length="264" mass="31050">MFPILPHDSNRVDEALRRTIYRDEKREVRVGDLVRLFLDAGLRVFIVGGAPRDWLLGQPGRDIDLSLDRPLDELHRLLREAHPDIDPVLLRLERFGTLRWGNKAGGVDLNILRSWKDIQNDEMWTTTFVAREDVREDALTRDFSINAFFYDCRERVLLDPLDCGLEDLHARRLRLITHPRVLDTSYRTTFRILQFLCRGYTPAPNVLEHLERYADHDIQGMDGRLRQWIPNHLGPGFEHLEEFKRRLYACARQDKSRALLDALF</sequence>
<keyword evidence="5" id="KW-0479">Metal-binding</keyword>
<evidence type="ECO:0000313" key="10">
    <source>
        <dbReference type="Proteomes" id="UP000182229"/>
    </source>
</evidence>
<dbReference type="Pfam" id="PF01743">
    <property type="entry name" value="PolyA_pol"/>
    <property type="match status" value="1"/>
</dbReference>
<dbReference type="InterPro" id="IPR050264">
    <property type="entry name" value="Bact_CCA-adding_enz_type3_sf"/>
</dbReference>